<comment type="caution">
    <text evidence="9">The sequence shown here is derived from an EMBL/GenBank/DDBJ whole genome shotgun (WGS) entry which is preliminary data.</text>
</comment>
<dbReference type="InterPro" id="IPR052337">
    <property type="entry name" value="SAT4-like"/>
</dbReference>
<feature type="transmembrane region" description="Helical" evidence="7">
    <location>
        <begin position="204"/>
        <end position="232"/>
    </location>
</feature>
<evidence type="ECO:0000256" key="2">
    <source>
        <dbReference type="ARBA" id="ARBA00022692"/>
    </source>
</evidence>
<protein>
    <submittedName>
        <fullName evidence="9">Integral membrane protein</fullName>
    </submittedName>
</protein>
<keyword evidence="4 7" id="KW-0472">Membrane</keyword>
<feature type="transmembrane region" description="Helical" evidence="7">
    <location>
        <begin position="12"/>
        <end position="32"/>
    </location>
</feature>
<dbReference type="InterPro" id="IPR049326">
    <property type="entry name" value="Rhodopsin_dom_fungi"/>
</dbReference>
<feature type="region of interest" description="Disordered" evidence="6">
    <location>
        <begin position="350"/>
        <end position="373"/>
    </location>
</feature>
<feature type="transmembrane region" description="Helical" evidence="7">
    <location>
        <begin position="88"/>
        <end position="114"/>
    </location>
</feature>
<gene>
    <name evidence="9" type="ORF">SUNI508_00912</name>
</gene>
<organism evidence="9 10">
    <name type="scientific">Seiridium unicorne</name>
    <dbReference type="NCBI Taxonomy" id="138068"/>
    <lineage>
        <taxon>Eukaryota</taxon>
        <taxon>Fungi</taxon>
        <taxon>Dikarya</taxon>
        <taxon>Ascomycota</taxon>
        <taxon>Pezizomycotina</taxon>
        <taxon>Sordariomycetes</taxon>
        <taxon>Xylariomycetidae</taxon>
        <taxon>Amphisphaeriales</taxon>
        <taxon>Sporocadaceae</taxon>
        <taxon>Seiridium</taxon>
    </lineage>
</organism>
<dbReference type="Proteomes" id="UP001408356">
    <property type="component" value="Unassembled WGS sequence"/>
</dbReference>
<evidence type="ECO:0000256" key="3">
    <source>
        <dbReference type="ARBA" id="ARBA00022989"/>
    </source>
</evidence>
<evidence type="ECO:0000256" key="1">
    <source>
        <dbReference type="ARBA" id="ARBA00004141"/>
    </source>
</evidence>
<feature type="transmembrane region" description="Helical" evidence="7">
    <location>
        <begin position="48"/>
        <end position="68"/>
    </location>
</feature>
<sequence length="393" mass="43975">MAEDLEHFRARLNGAAISTYILVMLVVPLKLWCRASSGGWRNLGPDDYLCVLALGCANAFFYICMYGMEPYLARHALSDVQLAEVIDFLRFLFAGQLLYVVSLAMIKYTILAFYWRLFCVRARIPILIAVFIVTAWALSIICLVIFTCSPIEAQWDLTIVDSKCISLGVVYISGSIPNVVTDIIILLLPIPYVWHLQAPLAQRLILGGMFMLGCFVSAVPVVRLTILVGIPLSSNDVTYNTKEVIIWSIVEINIGLVSACLPSMKRALNLFYLDRLIPGSAGRNTTSDPNGFAPTTRAVSERSRGQQIKRLSGRLLSSFAGMTMLDDDEDSYQMIHATHQMRGKNEINVVSSRRRGDSDTDVEDPEMCRSHDGGISIQRQWSVLVHERNKREK</sequence>
<evidence type="ECO:0000256" key="7">
    <source>
        <dbReference type="SAM" id="Phobius"/>
    </source>
</evidence>
<evidence type="ECO:0000256" key="6">
    <source>
        <dbReference type="SAM" id="MobiDB-lite"/>
    </source>
</evidence>
<feature type="transmembrane region" description="Helical" evidence="7">
    <location>
        <begin position="126"/>
        <end position="147"/>
    </location>
</feature>
<dbReference type="EMBL" id="JARVKF010000223">
    <property type="protein sequence ID" value="KAK9420821.1"/>
    <property type="molecule type" value="Genomic_DNA"/>
</dbReference>
<evidence type="ECO:0000256" key="5">
    <source>
        <dbReference type="ARBA" id="ARBA00038359"/>
    </source>
</evidence>
<reference evidence="9 10" key="1">
    <citation type="journal article" date="2024" name="J. Plant Pathol.">
        <title>Sequence and assembly of the genome of Seiridium unicorne, isolate CBS 538.82, causal agent of cypress canker disease.</title>
        <authorList>
            <person name="Scali E."/>
            <person name="Rocca G.D."/>
            <person name="Danti R."/>
            <person name="Garbelotto M."/>
            <person name="Barberini S."/>
            <person name="Baroncelli R."/>
            <person name="Emiliani G."/>
        </authorList>
    </citation>
    <scope>NUCLEOTIDE SEQUENCE [LARGE SCALE GENOMIC DNA]</scope>
    <source>
        <strain evidence="9 10">BM-138-508</strain>
    </source>
</reference>
<evidence type="ECO:0000259" key="8">
    <source>
        <dbReference type="Pfam" id="PF20684"/>
    </source>
</evidence>
<comment type="subcellular location">
    <subcellularLocation>
        <location evidence="1">Membrane</location>
        <topology evidence="1">Multi-pass membrane protein</topology>
    </subcellularLocation>
</comment>
<comment type="similarity">
    <text evidence="5">Belongs to the SAT4 family.</text>
</comment>
<proteinExistence type="inferred from homology"/>
<evidence type="ECO:0000313" key="10">
    <source>
        <dbReference type="Proteomes" id="UP001408356"/>
    </source>
</evidence>
<feature type="domain" description="Rhodopsin" evidence="8">
    <location>
        <begin position="29"/>
        <end position="268"/>
    </location>
</feature>
<evidence type="ECO:0000256" key="4">
    <source>
        <dbReference type="ARBA" id="ARBA00023136"/>
    </source>
</evidence>
<evidence type="ECO:0000313" key="9">
    <source>
        <dbReference type="EMBL" id="KAK9420821.1"/>
    </source>
</evidence>
<keyword evidence="2 7" id="KW-0812">Transmembrane</keyword>
<accession>A0ABR2V2T4</accession>
<dbReference type="Pfam" id="PF20684">
    <property type="entry name" value="Fung_rhodopsin"/>
    <property type="match status" value="1"/>
</dbReference>
<name>A0ABR2V2T4_9PEZI</name>
<dbReference type="PANTHER" id="PTHR33048:SF47">
    <property type="entry name" value="INTEGRAL MEMBRANE PROTEIN-RELATED"/>
    <property type="match status" value="1"/>
</dbReference>
<keyword evidence="10" id="KW-1185">Reference proteome</keyword>
<feature type="transmembrane region" description="Helical" evidence="7">
    <location>
        <begin position="167"/>
        <end position="192"/>
    </location>
</feature>
<dbReference type="PANTHER" id="PTHR33048">
    <property type="entry name" value="PTH11-LIKE INTEGRAL MEMBRANE PROTEIN (AFU_ORTHOLOGUE AFUA_5G11245)"/>
    <property type="match status" value="1"/>
</dbReference>
<keyword evidence="3 7" id="KW-1133">Transmembrane helix</keyword>